<organism evidence="2 3">
    <name type="scientific">Pocillopora damicornis</name>
    <name type="common">Cauliflower coral</name>
    <name type="synonym">Millepora damicornis</name>
    <dbReference type="NCBI Taxonomy" id="46731"/>
    <lineage>
        <taxon>Eukaryota</taxon>
        <taxon>Metazoa</taxon>
        <taxon>Cnidaria</taxon>
        <taxon>Anthozoa</taxon>
        <taxon>Hexacorallia</taxon>
        <taxon>Scleractinia</taxon>
        <taxon>Astrocoeniina</taxon>
        <taxon>Pocilloporidae</taxon>
        <taxon>Pocillopora</taxon>
    </lineage>
</organism>
<dbReference type="InterPro" id="IPR009782">
    <property type="entry name" value="FYTTD1"/>
</dbReference>
<sequence>MSTNIDRSLDDIIKDQKKLKKKALKKKTQQTQKKGTQQQLKTKQGNKGTSIKQSQRRRIAGKNAGQSAQQRQGAQGRNRPATRKQKGQVTQQRQGSGNQSYKKNQNLQNKGRTRGAKVAANRLKNKQSMAQKSKKIISKAKQIQQNRRLSNRQTQQKDARQNIINNRRGMQINRQNKAQNVKSLGATRQQQRNRRGMQGPQLTVSINNPRATLTRTPQWKQPVNQQTNPRNRRRWRGKVGANNPRGVGPTEDLRISVPNNLNQPPPLKPLVYTNYYNPPTNTAMTGKTFSTLDERFSSMSQHKPVRTIFVE</sequence>
<keyword evidence="3" id="KW-1185">Reference proteome</keyword>
<dbReference type="OMA" id="KWNNTPR"/>
<dbReference type="PANTHER" id="PTHR21038:SF4">
    <property type="entry name" value="UAP56-INTERACTING FACTOR"/>
    <property type="match status" value="1"/>
</dbReference>
<accession>A0A3M6V4V0</accession>
<feature type="compositionally biased region" description="Polar residues" evidence="1">
    <location>
        <begin position="172"/>
        <end position="182"/>
    </location>
</feature>
<feature type="compositionally biased region" description="Polar residues" evidence="1">
    <location>
        <begin position="220"/>
        <end position="229"/>
    </location>
</feature>
<evidence type="ECO:0000313" key="3">
    <source>
        <dbReference type="Proteomes" id="UP000275408"/>
    </source>
</evidence>
<feature type="compositionally biased region" description="Polar residues" evidence="1">
    <location>
        <begin position="87"/>
        <end position="110"/>
    </location>
</feature>
<dbReference type="GO" id="GO:0003729">
    <property type="term" value="F:mRNA binding"/>
    <property type="evidence" value="ECO:0007669"/>
    <property type="project" value="InterPro"/>
</dbReference>
<reference evidence="2 3" key="1">
    <citation type="journal article" date="2018" name="Sci. Rep.">
        <title>Comparative analysis of the Pocillopora damicornis genome highlights role of immune system in coral evolution.</title>
        <authorList>
            <person name="Cunning R."/>
            <person name="Bay R.A."/>
            <person name="Gillette P."/>
            <person name="Baker A.C."/>
            <person name="Traylor-Knowles N."/>
        </authorList>
    </citation>
    <scope>NUCLEOTIDE SEQUENCE [LARGE SCALE GENOMIC DNA]</scope>
    <source>
        <strain evidence="2">RSMAS</strain>
        <tissue evidence="2">Whole animal</tissue>
    </source>
</reference>
<feature type="compositionally biased region" description="Low complexity" evidence="1">
    <location>
        <begin position="29"/>
        <end position="49"/>
    </location>
</feature>
<comment type="caution">
    <text evidence="2">The sequence shown here is derived from an EMBL/GenBank/DDBJ whole genome shotgun (WGS) entry which is preliminary data.</text>
</comment>
<feature type="compositionally biased region" description="Low complexity" evidence="1">
    <location>
        <begin position="63"/>
        <end position="79"/>
    </location>
</feature>
<dbReference type="PANTHER" id="PTHR21038">
    <property type="entry name" value="40-2-3 PROTEIN-RELATED"/>
    <property type="match status" value="1"/>
</dbReference>
<proteinExistence type="predicted"/>
<dbReference type="OrthoDB" id="5981775at2759"/>
<feature type="region of interest" description="Disordered" evidence="1">
    <location>
        <begin position="21"/>
        <end position="203"/>
    </location>
</feature>
<gene>
    <name evidence="2" type="ORF">pdam_00003446</name>
</gene>
<dbReference type="EMBL" id="RCHS01000098">
    <property type="protein sequence ID" value="RMX60880.1"/>
    <property type="molecule type" value="Genomic_DNA"/>
</dbReference>
<dbReference type="AlphaFoldDB" id="A0A3M6V4V0"/>
<evidence type="ECO:0000256" key="1">
    <source>
        <dbReference type="SAM" id="MobiDB-lite"/>
    </source>
</evidence>
<name>A0A3M6V4V0_POCDA</name>
<dbReference type="Proteomes" id="UP000275408">
    <property type="component" value="Unassembled WGS sequence"/>
</dbReference>
<evidence type="ECO:0000313" key="2">
    <source>
        <dbReference type="EMBL" id="RMX60880.1"/>
    </source>
</evidence>
<dbReference type="GO" id="GO:0006406">
    <property type="term" value="P:mRNA export from nucleus"/>
    <property type="evidence" value="ECO:0007669"/>
    <property type="project" value="InterPro"/>
</dbReference>
<protein>
    <submittedName>
        <fullName evidence="2">Uncharacterized protein</fullName>
    </submittedName>
</protein>
<feature type="region of interest" description="Disordered" evidence="1">
    <location>
        <begin position="220"/>
        <end position="262"/>
    </location>
</feature>